<feature type="domain" description="TniQ" evidence="1">
    <location>
        <begin position="5"/>
        <end position="144"/>
    </location>
</feature>
<dbReference type="InterPro" id="IPR009492">
    <property type="entry name" value="TniQ"/>
</dbReference>
<reference evidence="3" key="1">
    <citation type="journal article" date="2019" name="Int. J. Syst. Evol. Microbiol.">
        <title>The Global Catalogue of Microorganisms (GCM) 10K type strain sequencing project: providing services to taxonomists for standard genome sequencing and annotation.</title>
        <authorList>
            <consortium name="The Broad Institute Genomics Platform"/>
            <consortium name="The Broad Institute Genome Sequencing Center for Infectious Disease"/>
            <person name="Wu L."/>
            <person name="Ma J."/>
        </authorList>
    </citation>
    <scope>NUCLEOTIDE SEQUENCE [LARGE SCALE GENOMIC DNA]</scope>
    <source>
        <strain evidence="3">PCU 266</strain>
    </source>
</reference>
<name>A0ABW0ANH5_9ACTN</name>
<comment type="caution">
    <text evidence="2">The sequence shown here is derived from an EMBL/GenBank/DDBJ whole genome shotgun (WGS) entry which is preliminary data.</text>
</comment>
<evidence type="ECO:0000313" key="3">
    <source>
        <dbReference type="Proteomes" id="UP001596160"/>
    </source>
</evidence>
<sequence length="723" mass="80043">MRTLPLRYAPHPGEALDSWQEFLAHKLHCPFTDVLRALGLPNRDPALAAPVLPRWTTLAAREELAAIAQATGVPETVLTKMTLQPFDGHAVVILTERRQVHRQLLWGRSGSRFCPACLEESGGRWQVTWRLGWSFACTRHHVLLADRCPACGHIPRLRAHPRGETPRPGLCASAAPGTGPRPRRCHHRLAAAPVTAIAPDGPLSQTQRLIETLLVAPDRAVCWPLYGPAGAPLGVVLRDAKCLGALVLNHATSTDLQPMAPADVLDQLERYRTDPLPTTSQRTPDTRRVDRHSYFAPADSAATAVAVAAAIRVLQAADIHAAGSAVQWLTDRVAATRRQLHPGNIVGLGGTVSPALEAALRNSREAQIMPVARLRHRTAIHSTRPPADQDVRARMLPTALWPAWALRLSPRHPDGKPVARRADELLAVACLLVGNTTSIAAATRLTGTTVSSHNVSTLLADLTRRDDCTDVLHALILLADHLDTHGAPIDYHRRRTLFTPRAHFLDPQVWRTLQSRLRSNHTPGAAHAQRWIFQVLTGSPAHLAHPDIAPTSASQRQQYQRFRWRILPAEAELLRHTARTLLDEHKINEPLQWAPCLPARSLRHLVLPGPDPARITAAQLHRATPVGDFSVAQLAHTLKTTTAHVIYLLAEDPVDWSPPQFRRTQQTARRIKQWRTWYEHDHLSLQDIADREGTTLATVRLALLKNDVQLRPAGFYPGRPRRK</sequence>
<evidence type="ECO:0000313" key="2">
    <source>
        <dbReference type="EMBL" id="MFC5154074.1"/>
    </source>
</evidence>
<keyword evidence="3" id="KW-1185">Reference proteome</keyword>
<dbReference type="Pfam" id="PF06527">
    <property type="entry name" value="TniQ"/>
    <property type="match status" value="1"/>
</dbReference>
<protein>
    <submittedName>
        <fullName evidence="2">TniQ family protein</fullName>
    </submittedName>
</protein>
<organism evidence="2 3">
    <name type="scientific">Streptomyces amakusaensis</name>
    <dbReference type="NCBI Taxonomy" id="67271"/>
    <lineage>
        <taxon>Bacteria</taxon>
        <taxon>Bacillati</taxon>
        <taxon>Actinomycetota</taxon>
        <taxon>Actinomycetes</taxon>
        <taxon>Kitasatosporales</taxon>
        <taxon>Streptomycetaceae</taxon>
        <taxon>Streptomyces</taxon>
    </lineage>
</organism>
<gene>
    <name evidence="2" type="ORF">ACFPRH_20270</name>
</gene>
<accession>A0ABW0ANH5</accession>
<evidence type="ECO:0000259" key="1">
    <source>
        <dbReference type="Pfam" id="PF06527"/>
    </source>
</evidence>
<dbReference type="Proteomes" id="UP001596160">
    <property type="component" value="Unassembled WGS sequence"/>
</dbReference>
<dbReference type="RefSeq" id="WP_344480335.1">
    <property type="nucleotide sequence ID" value="NZ_BAAASB010000014.1"/>
</dbReference>
<dbReference type="EMBL" id="JBHSKP010000013">
    <property type="protein sequence ID" value="MFC5154074.1"/>
    <property type="molecule type" value="Genomic_DNA"/>
</dbReference>
<proteinExistence type="predicted"/>